<dbReference type="EMBL" id="CP058554">
    <property type="protein sequence ID" value="QMV72426.1"/>
    <property type="molecule type" value="Genomic_DNA"/>
</dbReference>
<dbReference type="KEGG" id="cpis:HS961_06025"/>
<gene>
    <name evidence="2" type="ORF">HS961_06025</name>
</gene>
<keyword evidence="3" id="KW-1185">Reference proteome</keyword>
<reference evidence="2 3" key="1">
    <citation type="journal article" date="2020" name="G3 (Bethesda)">
        <title>CeMbio - The Caenorhabditis elegans Microbiome Resource.</title>
        <authorList>
            <person name="Dirksen P."/>
            <person name="Assie A."/>
            <person name="Zimmermann J."/>
            <person name="Zhang F."/>
            <person name="Tietje A.M."/>
            <person name="Marsh S.A."/>
            <person name="Felix M.A."/>
            <person name="Shapira M."/>
            <person name="Kaleta C."/>
            <person name="Schulenburg H."/>
            <person name="Samuel B."/>
        </authorList>
    </citation>
    <scope>NUCLEOTIDE SEQUENCE [LARGE SCALE GENOMIC DNA]</scope>
    <source>
        <strain evidence="2 3">BIGb0172</strain>
    </source>
</reference>
<feature type="coiled-coil region" evidence="1">
    <location>
        <begin position="26"/>
        <end position="53"/>
    </location>
</feature>
<dbReference type="AlphaFoldDB" id="A0A7G5EEK1"/>
<keyword evidence="1" id="KW-0175">Coiled coil</keyword>
<proteinExistence type="predicted"/>
<evidence type="ECO:0000256" key="1">
    <source>
        <dbReference type="SAM" id="Coils"/>
    </source>
</evidence>
<evidence type="ECO:0000313" key="3">
    <source>
        <dbReference type="Proteomes" id="UP000515240"/>
    </source>
</evidence>
<accession>A0A7G5EEK1</accession>
<organism evidence="2 3">
    <name type="scientific">Comamonas piscis</name>
    <dbReference type="NCBI Taxonomy" id="1562974"/>
    <lineage>
        <taxon>Bacteria</taxon>
        <taxon>Pseudomonadati</taxon>
        <taxon>Pseudomonadota</taxon>
        <taxon>Betaproteobacteria</taxon>
        <taxon>Burkholderiales</taxon>
        <taxon>Comamonadaceae</taxon>
        <taxon>Comamonas</taxon>
    </lineage>
</organism>
<dbReference type="RefSeq" id="WP_182326845.1">
    <property type="nucleotide sequence ID" value="NZ_CP058554.1"/>
</dbReference>
<evidence type="ECO:0000313" key="2">
    <source>
        <dbReference type="EMBL" id="QMV72426.1"/>
    </source>
</evidence>
<sequence length="178" mass="19532">MPNPDSDIHPLVQEHGVMLRHYAALQARCTAQVDALRAEVEALRAQVTQLRAQVIMRDSALIWEREDRLVHLSTIANRAAVTAVRRCVDPAATMEVVAAPQPPPDAYLQELGQHATNLVICQTGCISHGGYWRDHDQCKRLGTTCLLEDPKAFAPTETAKASHAWVMTAASVPAKELP</sequence>
<evidence type="ECO:0008006" key="4">
    <source>
        <dbReference type="Google" id="ProtNLM"/>
    </source>
</evidence>
<name>A0A7G5EEK1_9BURK</name>
<protein>
    <recommendedName>
        <fullName evidence="4">DUF2325 domain-containing protein</fullName>
    </recommendedName>
</protein>
<dbReference type="Proteomes" id="UP000515240">
    <property type="component" value="Chromosome"/>
</dbReference>